<dbReference type="Proteomes" id="UP001324427">
    <property type="component" value="Unassembled WGS sequence"/>
</dbReference>
<dbReference type="PANTHER" id="PTHR42085:SF1">
    <property type="entry name" value="F-BOX DOMAIN-CONTAINING PROTEIN"/>
    <property type="match status" value="1"/>
</dbReference>
<dbReference type="AlphaFoldDB" id="A0AAV9JIC1"/>
<reference evidence="1 2" key="1">
    <citation type="submission" date="2021-11" db="EMBL/GenBank/DDBJ databases">
        <title>Black yeast isolated from Biological Soil Crust.</title>
        <authorList>
            <person name="Kurbessoian T."/>
        </authorList>
    </citation>
    <scope>NUCLEOTIDE SEQUENCE [LARGE SCALE GENOMIC DNA]</scope>
    <source>
        <strain evidence="1 2">CCFEE 5522</strain>
    </source>
</reference>
<proteinExistence type="predicted"/>
<name>A0AAV9JIC1_9PEZI</name>
<gene>
    <name evidence="1" type="ORF">LTR36_003578</name>
</gene>
<protein>
    <submittedName>
        <fullName evidence="1">Uncharacterized protein</fullName>
    </submittedName>
</protein>
<organism evidence="1 2">
    <name type="scientific">Oleoguttula mirabilis</name>
    <dbReference type="NCBI Taxonomy" id="1507867"/>
    <lineage>
        <taxon>Eukaryota</taxon>
        <taxon>Fungi</taxon>
        <taxon>Dikarya</taxon>
        <taxon>Ascomycota</taxon>
        <taxon>Pezizomycotina</taxon>
        <taxon>Dothideomycetes</taxon>
        <taxon>Dothideomycetidae</taxon>
        <taxon>Mycosphaerellales</taxon>
        <taxon>Teratosphaeriaceae</taxon>
        <taxon>Oleoguttula</taxon>
    </lineage>
</organism>
<dbReference type="EMBL" id="JAVFHQ010000021">
    <property type="protein sequence ID" value="KAK4545027.1"/>
    <property type="molecule type" value="Genomic_DNA"/>
</dbReference>
<comment type="caution">
    <text evidence="1">The sequence shown here is derived from an EMBL/GenBank/DDBJ whole genome shotgun (WGS) entry which is preliminary data.</text>
</comment>
<dbReference type="InterPro" id="IPR038883">
    <property type="entry name" value="AN11006-like"/>
</dbReference>
<evidence type="ECO:0000313" key="1">
    <source>
        <dbReference type="EMBL" id="KAK4545027.1"/>
    </source>
</evidence>
<dbReference type="PANTHER" id="PTHR42085">
    <property type="entry name" value="F-BOX DOMAIN-CONTAINING PROTEIN"/>
    <property type="match status" value="1"/>
</dbReference>
<accession>A0AAV9JIC1</accession>
<evidence type="ECO:0000313" key="2">
    <source>
        <dbReference type="Proteomes" id="UP001324427"/>
    </source>
</evidence>
<sequence length="359" mass="40631">MPKLEFAPDYHACTITELQHLIKARTGQSAKRNHAKRFYISILRQADRDTVFQFLDLPSELRNLVYRELLTLTYDDGDKSCFPQILATSRQVHGEAEGILYGDTPVEVSMTIGAQYIRHSQRTVAGTCRIVVDTKKHDEQMVHTLHEAFDEWPAYLRKMHHIKLKVGFGEQDGNAAGLKRALMTANHVFFSLVAHLAVSHQLKDIKLEIESGGIPEFERHATQVLSPLTKLGLAMSGTLTIDGALSRVADNLQQRLQVHDKPQVTTLRRCRRLEEKAKDVRSAAKGVGETRKFDALALGLFQLKLALDTDDYVDEYRERVLKDAATAVQKLLDGGLLEEVRRAVEVKVERLQRMLEKLT</sequence>
<keyword evidence="2" id="KW-1185">Reference proteome</keyword>